<dbReference type="Proteomes" id="UP001596254">
    <property type="component" value="Unassembled WGS sequence"/>
</dbReference>
<comment type="caution">
    <text evidence="2">The sequence shown here is derived from an EMBL/GenBank/DDBJ whole genome shotgun (WGS) entry which is preliminary data.</text>
</comment>
<protein>
    <submittedName>
        <fullName evidence="2">DUF4097 family beta strand repeat-containing protein</fullName>
    </submittedName>
</protein>
<sequence>MKKLLFSILIMLIVLAVVLGGTVIWATTHHQRIDVNSLTITPLKTQQHQLTKRPQSLNIAVRTAKVIIKCGRVNRLTLTNVAPQQFAVTTKDNHLTLLQKSARDHHIELGKSAVITLTVAEPAAFTNMTIHQLNGTLQLNDLTTKRLAIDHKNGTTNADHLTVTAGGQLRKQNGTTTLTHFKTAGLQVSVKTGQFKLNGHKRAGNNQQASLPGAHPLTISSGSGQVRITN</sequence>
<dbReference type="RefSeq" id="WP_125691760.1">
    <property type="nucleotide sequence ID" value="NZ_JBHSSK010000021.1"/>
</dbReference>
<keyword evidence="3" id="KW-1185">Reference proteome</keyword>
<proteinExistence type="predicted"/>
<evidence type="ECO:0000313" key="2">
    <source>
        <dbReference type="EMBL" id="MFC6207269.1"/>
    </source>
</evidence>
<feature type="compositionally biased region" description="Polar residues" evidence="1">
    <location>
        <begin position="218"/>
        <end position="230"/>
    </location>
</feature>
<name>A0ABW1SRZ4_9LACO</name>
<organism evidence="2 3">
    <name type="scientific">Levilactobacillus tongjiangensis</name>
    <dbReference type="NCBI Taxonomy" id="2486023"/>
    <lineage>
        <taxon>Bacteria</taxon>
        <taxon>Bacillati</taxon>
        <taxon>Bacillota</taxon>
        <taxon>Bacilli</taxon>
        <taxon>Lactobacillales</taxon>
        <taxon>Lactobacillaceae</taxon>
        <taxon>Levilactobacillus</taxon>
    </lineage>
</organism>
<reference evidence="3" key="1">
    <citation type="journal article" date="2019" name="Int. J. Syst. Evol. Microbiol.">
        <title>The Global Catalogue of Microorganisms (GCM) 10K type strain sequencing project: providing services to taxonomists for standard genome sequencing and annotation.</title>
        <authorList>
            <consortium name="The Broad Institute Genomics Platform"/>
            <consortium name="The Broad Institute Genome Sequencing Center for Infectious Disease"/>
            <person name="Wu L."/>
            <person name="Ma J."/>
        </authorList>
    </citation>
    <scope>NUCLEOTIDE SEQUENCE [LARGE SCALE GENOMIC DNA]</scope>
    <source>
        <strain evidence="3">CCM 8905</strain>
    </source>
</reference>
<feature type="region of interest" description="Disordered" evidence="1">
    <location>
        <begin position="200"/>
        <end position="230"/>
    </location>
</feature>
<dbReference type="EMBL" id="JBHSSK010000021">
    <property type="protein sequence ID" value="MFC6207269.1"/>
    <property type="molecule type" value="Genomic_DNA"/>
</dbReference>
<gene>
    <name evidence="2" type="ORF">ACFP1G_07230</name>
</gene>
<evidence type="ECO:0000256" key="1">
    <source>
        <dbReference type="SAM" id="MobiDB-lite"/>
    </source>
</evidence>
<evidence type="ECO:0000313" key="3">
    <source>
        <dbReference type="Proteomes" id="UP001596254"/>
    </source>
</evidence>
<accession>A0ABW1SRZ4</accession>